<evidence type="ECO:0000313" key="16">
    <source>
        <dbReference type="EMBL" id="VAZ82684.1"/>
    </source>
</evidence>
<evidence type="ECO:0000256" key="2">
    <source>
        <dbReference type="ARBA" id="ARBA00004651"/>
    </source>
</evidence>
<dbReference type="GO" id="GO:0005886">
    <property type="term" value="C:plasma membrane"/>
    <property type="evidence" value="ECO:0007669"/>
    <property type="project" value="UniProtKB-SubCell"/>
</dbReference>
<evidence type="ECO:0000259" key="15">
    <source>
        <dbReference type="Pfam" id="PF18075"/>
    </source>
</evidence>
<keyword evidence="7 12" id="KW-0132">Cell division</keyword>
<dbReference type="EMBL" id="UPHL01000038">
    <property type="protein sequence ID" value="VAZ82684.1"/>
    <property type="molecule type" value="Genomic_DNA"/>
</dbReference>
<comment type="similarity">
    <text evidence="3 12">Belongs to the ABC-4 integral membrane protein family. FtsX subfamily.</text>
</comment>
<dbReference type="Proteomes" id="UP000279331">
    <property type="component" value="Unassembled WGS sequence"/>
</dbReference>
<keyword evidence="8 13" id="KW-0812">Transmembrane</keyword>
<evidence type="ECO:0000256" key="7">
    <source>
        <dbReference type="ARBA" id="ARBA00022618"/>
    </source>
</evidence>
<name>A0AB38UPZ1_9MYCO</name>
<dbReference type="PANTHER" id="PTHR47755">
    <property type="entry name" value="CELL DIVISION PROTEIN FTSX"/>
    <property type="match status" value="1"/>
</dbReference>
<feature type="domain" description="FtsX extracellular" evidence="15">
    <location>
        <begin position="56"/>
        <end position="152"/>
    </location>
</feature>
<comment type="subcellular location">
    <subcellularLocation>
        <location evidence="2">Cell membrane</location>
        <topology evidence="2">Multi-pass membrane protein</topology>
    </subcellularLocation>
</comment>
<evidence type="ECO:0000256" key="10">
    <source>
        <dbReference type="ARBA" id="ARBA00023136"/>
    </source>
</evidence>
<protein>
    <recommendedName>
        <fullName evidence="5 12">Cell division protein FtsX</fullName>
    </recommendedName>
</protein>
<evidence type="ECO:0000256" key="9">
    <source>
        <dbReference type="ARBA" id="ARBA00022989"/>
    </source>
</evidence>
<evidence type="ECO:0000259" key="14">
    <source>
        <dbReference type="Pfam" id="PF02687"/>
    </source>
</evidence>
<dbReference type="InterPro" id="IPR047929">
    <property type="entry name" value="FtsX_actino"/>
</dbReference>
<gene>
    <name evidence="16" type="primary">ftsX</name>
    <name evidence="16" type="ORF">LAUMK42_01492</name>
</gene>
<comment type="subunit">
    <text evidence="4">Forms a membrane-associated complex with FtsE.</text>
</comment>
<evidence type="ECO:0000256" key="13">
    <source>
        <dbReference type="SAM" id="Phobius"/>
    </source>
</evidence>
<reference evidence="16 17" key="1">
    <citation type="submission" date="2018-09" db="EMBL/GenBank/DDBJ databases">
        <authorList>
            <person name="Tagini F."/>
        </authorList>
    </citation>
    <scope>NUCLEOTIDE SEQUENCE [LARGE SCALE GENOMIC DNA]</scope>
    <source>
        <strain evidence="16 17">MK42</strain>
    </source>
</reference>
<dbReference type="PANTHER" id="PTHR47755:SF1">
    <property type="entry name" value="CELL DIVISION PROTEIN FTSX"/>
    <property type="match status" value="1"/>
</dbReference>
<feature type="transmembrane region" description="Helical" evidence="13">
    <location>
        <begin position="218"/>
        <end position="246"/>
    </location>
</feature>
<proteinExistence type="inferred from homology"/>
<dbReference type="FunFam" id="3.30.70.3040:FF:000004">
    <property type="entry name" value="Cell division protein FtsX"/>
    <property type="match status" value="1"/>
</dbReference>
<dbReference type="RefSeq" id="WP_122510584.1">
    <property type="nucleotide sequence ID" value="NZ_CADEAW010000049.1"/>
</dbReference>
<dbReference type="Gene3D" id="3.30.70.3040">
    <property type="match status" value="1"/>
</dbReference>
<keyword evidence="9 13" id="KW-1133">Transmembrane helix</keyword>
<evidence type="ECO:0000256" key="5">
    <source>
        <dbReference type="ARBA" id="ARBA00021907"/>
    </source>
</evidence>
<evidence type="ECO:0000313" key="17">
    <source>
        <dbReference type="Proteomes" id="UP000279331"/>
    </source>
</evidence>
<dbReference type="PIRSF" id="PIRSF003097">
    <property type="entry name" value="FtsX"/>
    <property type="match status" value="1"/>
</dbReference>
<feature type="domain" description="ABC3 transporter permease C-terminal" evidence="14">
    <location>
        <begin position="175"/>
        <end position="293"/>
    </location>
</feature>
<keyword evidence="6 12" id="KW-1003">Cell membrane</keyword>
<dbReference type="Pfam" id="PF02687">
    <property type="entry name" value="FtsX"/>
    <property type="match status" value="1"/>
</dbReference>
<comment type="function">
    <text evidence="1">Part of the ABC transporter FtsEX involved in cellular division.</text>
</comment>
<feature type="transmembrane region" description="Helical" evidence="13">
    <location>
        <begin position="21"/>
        <end position="45"/>
    </location>
</feature>
<evidence type="ECO:0000256" key="1">
    <source>
        <dbReference type="ARBA" id="ARBA00003552"/>
    </source>
</evidence>
<evidence type="ECO:0000256" key="4">
    <source>
        <dbReference type="ARBA" id="ARBA00011160"/>
    </source>
</evidence>
<dbReference type="GO" id="GO:0051301">
    <property type="term" value="P:cell division"/>
    <property type="evidence" value="ECO:0007669"/>
    <property type="project" value="UniProtKB-KW"/>
</dbReference>
<dbReference type="InterPro" id="IPR003838">
    <property type="entry name" value="ABC3_permease_C"/>
</dbReference>
<comment type="caution">
    <text evidence="16">The sequence shown here is derived from an EMBL/GenBank/DDBJ whole genome shotgun (WGS) entry which is preliminary data.</text>
</comment>
<dbReference type="InterPro" id="IPR040690">
    <property type="entry name" value="FtsX_ECD"/>
</dbReference>
<evidence type="ECO:0000256" key="8">
    <source>
        <dbReference type="ARBA" id="ARBA00022692"/>
    </source>
</evidence>
<feature type="transmembrane region" description="Helical" evidence="13">
    <location>
        <begin position="172"/>
        <end position="197"/>
    </location>
</feature>
<evidence type="ECO:0000256" key="6">
    <source>
        <dbReference type="ARBA" id="ARBA00022475"/>
    </source>
</evidence>
<evidence type="ECO:0000256" key="12">
    <source>
        <dbReference type="PIRNR" id="PIRNR003097"/>
    </source>
</evidence>
<sequence>MRFGFLLNEVLTGLRRNVTMTIAMILTTAISIGLFGGGLLVVRLADNSRAIYLDRVETQVFLTDDVSANDPACDSDPCKALREKIEKRSDVKAVRFLNRQQAYDDAIRKFPQYKDVAGKDSFPASFIVKLENPEQHKDFDTAMQGQPGVLSVLNQKDLIDRLFAVLDGLSNAAFAVALVQAIGAVLLIANMVQVAAYTRRTEIGIMRLVGASRWYTQLPFLVEAMLAATVGVLIAIGGLIVVRALFLENALNQFYQANLIARVDYADILYIAPWLLLLGVAMSGLTAYATLRIYVRQ</sequence>
<dbReference type="AlphaFoldDB" id="A0AB38UPZ1"/>
<keyword evidence="11 12" id="KW-0131">Cell cycle</keyword>
<dbReference type="InterPro" id="IPR004513">
    <property type="entry name" value="FtsX"/>
</dbReference>
<accession>A0AB38UPZ1</accession>
<keyword evidence="10 12" id="KW-0472">Membrane</keyword>
<evidence type="ECO:0000256" key="3">
    <source>
        <dbReference type="ARBA" id="ARBA00007379"/>
    </source>
</evidence>
<organism evidence="16 17">
    <name type="scientific">Mycobacterium persicum</name>
    <dbReference type="NCBI Taxonomy" id="1487726"/>
    <lineage>
        <taxon>Bacteria</taxon>
        <taxon>Bacillati</taxon>
        <taxon>Actinomycetota</taxon>
        <taxon>Actinomycetes</taxon>
        <taxon>Mycobacteriales</taxon>
        <taxon>Mycobacteriaceae</taxon>
        <taxon>Mycobacterium</taxon>
    </lineage>
</organism>
<dbReference type="NCBIfam" id="NF038346">
    <property type="entry name" value="FtsX_actino"/>
    <property type="match status" value="1"/>
</dbReference>
<evidence type="ECO:0000256" key="11">
    <source>
        <dbReference type="ARBA" id="ARBA00023306"/>
    </source>
</evidence>
<feature type="transmembrane region" description="Helical" evidence="13">
    <location>
        <begin position="268"/>
        <end position="291"/>
    </location>
</feature>
<dbReference type="Pfam" id="PF18075">
    <property type="entry name" value="FtsX_ECD"/>
    <property type="match status" value="1"/>
</dbReference>